<dbReference type="NCBIfam" id="TIGR01726">
    <property type="entry name" value="HEQRo_perm_3TM"/>
    <property type="match status" value="1"/>
</dbReference>
<dbReference type="InterPro" id="IPR010065">
    <property type="entry name" value="AA_ABC_transptr_permease_3TM"/>
</dbReference>
<keyword evidence="2 8" id="KW-0813">Transport</keyword>
<keyword evidence="11" id="KW-1185">Reference proteome</keyword>
<evidence type="ECO:0000256" key="5">
    <source>
        <dbReference type="ARBA" id="ARBA00022970"/>
    </source>
</evidence>
<feature type="transmembrane region" description="Helical" evidence="8">
    <location>
        <begin position="53"/>
        <end position="74"/>
    </location>
</feature>
<keyword evidence="4 8" id="KW-0812">Transmembrane</keyword>
<dbReference type="RefSeq" id="WP_132245341.1">
    <property type="nucleotide sequence ID" value="NZ_SLWV01000012.1"/>
</dbReference>
<feature type="transmembrane region" description="Helical" evidence="8">
    <location>
        <begin position="21"/>
        <end position="41"/>
    </location>
</feature>
<dbReference type="EMBL" id="SLWV01000012">
    <property type="protein sequence ID" value="TCO74601.1"/>
    <property type="molecule type" value="Genomic_DNA"/>
</dbReference>
<dbReference type="InterPro" id="IPR035906">
    <property type="entry name" value="MetI-like_sf"/>
</dbReference>
<dbReference type="PANTHER" id="PTHR30614:SF0">
    <property type="entry name" value="L-CYSTINE TRANSPORT SYSTEM PERMEASE PROTEIN TCYL"/>
    <property type="match status" value="1"/>
</dbReference>
<dbReference type="SUPFAM" id="SSF161098">
    <property type="entry name" value="MetI-like"/>
    <property type="match status" value="1"/>
</dbReference>
<sequence>MSYITNITGFILQGSIITLKLYAVTIIFSIPLGVVCALGKISKSKGIKVLLELYTWIFRGTPLLLQLFFTYYGLPIFGIKLTQFQAASLTFIFNYGAYFTEIFRGGIESIDKGQYEAAKALGLNYRQTMMKIILPQALKRVLPPTSNEAITLIKDTALVAAIGMGDILRAAKEVLTRDFKITSFVVAGVIYLLLTSVVVIFFKKLEKKYSVYE</sequence>
<keyword evidence="3" id="KW-1003">Cell membrane</keyword>
<evidence type="ECO:0000256" key="4">
    <source>
        <dbReference type="ARBA" id="ARBA00022692"/>
    </source>
</evidence>
<evidence type="ECO:0000259" key="9">
    <source>
        <dbReference type="PROSITE" id="PS50928"/>
    </source>
</evidence>
<dbReference type="Proteomes" id="UP000294919">
    <property type="component" value="Unassembled WGS sequence"/>
</dbReference>
<keyword evidence="6 8" id="KW-1133">Transmembrane helix</keyword>
<dbReference type="AlphaFoldDB" id="A0A4R2KKR1"/>
<evidence type="ECO:0000256" key="6">
    <source>
        <dbReference type="ARBA" id="ARBA00022989"/>
    </source>
</evidence>
<keyword evidence="5" id="KW-0029">Amino-acid transport</keyword>
<dbReference type="GO" id="GO:0043190">
    <property type="term" value="C:ATP-binding cassette (ABC) transporter complex"/>
    <property type="evidence" value="ECO:0007669"/>
    <property type="project" value="InterPro"/>
</dbReference>
<dbReference type="PANTHER" id="PTHR30614">
    <property type="entry name" value="MEMBRANE COMPONENT OF AMINO ACID ABC TRANSPORTER"/>
    <property type="match status" value="1"/>
</dbReference>
<evidence type="ECO:0000256" key="2">
    <source>
        <dbReference type="ARBA" id="ARBA00022448"/>
    </source>
</evidence>
<evidence type="ECO:0000256" key="8">
    <source>
        <dbReference type="RuleBase" id="RU363032"/>
    </source>
</evidence>
<dbReference type="InterPro" id="IPR043429">
    <property type="entry name" value="ArtM/GltK/GlnP/TcyL/YhdX-like"/>
</dbReference>
<protein>
    <submittedName>
        <fullName evidence="10">Amino acid ABC transporter membrane protein (PAAT family)</fullName>
    </submittedName>
</protein>
<evidence type="ECO:0000256" key="7">
    <source>
        <dbReference type="ARBA" id="ARBA00023136"/>
    </source>
</evidence>
<dbReference type="GO" id="GO:0006865">
    <property type="term" value="P:amino acid transport"/>
    <property type="evidence" value="ECO:0007669"/>
    <property type="project" value="UniProtKB-KW"/>
</dbReference>
<proteinExistence type="inferred from homology"/>
<dbReference type="FunFam" id="1.10.3720.10:FF:000006">
    <property type="entry name" value="Glutamate/aspartate ABC transporter, permease protein GltK"/>
    <property type="match status" value="1"/>
</dbReference>
<comment type="subcellular location">
    <subcellularLocation>
        <location evidence="1 8">Cell membrane</location>
        <topology evidence="1 8">Multi-pass membrane protein</topology>
    </subcellularLocation>
</comment>
<evidence type="ECO:0000313" key="10">
    <source>
        <dbReference type="EMBL" id="TCO74601.1"/>
    </source>
</evidence>
<dbReference type="PROSITE" id="PS50928">
    <property type="entry name" value="ABC_TM1"/>
    <property type="match status" value="1"/>
</dbReference>
<dbReference type="OrthoDB" id="9787841at2"/>
<organism evidence="10 11">
    <name type="scientific">Marinisporobacter balticus</name>
    <dbReference type="NCBI Taxonomy" id="2018667"/>
    <lineage>
        <taxon>Bacteria</taxon>
        <taxon>Bacillati</taxon>
        <taxon>Bacillota</taxon>
        <taxon>Clostridia</taxon>
        <taxon>Peptostreptococcales</taxon>
        <taxon>Thermotaleaceae</taxon>
        <taxon>Marinisporobacter</taxon>
    </lineage>
</organism>
<dbReference type="Gene3D" id="1.10.3720.10">
    <property type="entry name" value="MetI-like"/>
    <property type="match status" value="1"/>
</dbReference>
<dbReference type="GO" id="GO:0022857">
    <property type="term" value="F:transmembrane transporter activity"/>
    <property type="evidence" value="ECO:0007669"/>
    <property type="project" value="InterPro"/>
</dbReference>
<comment type="caution">
    <text evidence="10">The sequence shown here is derived from an EMBL/GenBank/DDBJ whole genome shotgun (WGS) entry which is preliminary data.</text>
</comment>
<comment type="similarity">
    <text evidence="8">Belongs to the binding-protein-dependent transport system permease family.</text>
</comment>
<feature type="domain" description="ABC transmembrane type-1" evidence="9">
    <location>
        <begin position="15"/>
        <end position="202"/>
    </location>
</feature>
<name>A0A4R2KKR1_9FIRM</name>
<evidence type="ECO:0000256" key="3">
    <source>
        <dbReference type="ARBA" id="ARBA00022475"/>
    </source>
</evidence>
<accession>A0A4R2KKR1</accession>
<gene>
    <name evidence="10" type="ORF">EV214_11280</name>
</gene>
<evidence type="ECO:0000313" key="11">
    <source>
        <dbReference type="Proteomes" id="UP000294919"/>
    </source>
</evidence>
<keyword evidence="7 8" id="KW-0472">Membrane</keyword>
<dbReference type="Pfam" id="PF00528">
    <property type="entry name" value="BPD_transp_1"/>
    <property type="match status" value="1"/>
</dbReference>
<evidence type="ECO:0000256" key="1">
    <source>
        <dbReference type="ARBA" id="ARBA00004651"/>
    </source>
</evidence>
<reference evidence="10 11" key="1">
    <citation type="submission" date="2019-03" db="EMBL/GenBank/DDBJ databases">
        <title>Genomic Encyclopedia of Type Strains, Phase IV (KMG-IV): sequencing the most valuable type-strain genomes for metagenomic binning, comparative biology and taxonomic classification.</title>
        <authorList>
            <person name="Goeker M."/>
        </authorList>
    </citation>
    <scope>NUCLEOTIDE SEQUENCE [LARGE SCALE GENOMIC DNA]</scope>
    <source>
        <strain evidence="10 11">DSM 102940</strain>
    </source>
</reference>
<dbReference type="CDD" id="cd06261">
    <property type="entry name" value="TM_PBP2"/>
    <property type="match status" value="1"/>
</dbReference>
<dbReference type="InterPro" id="IPR000515">
    <property type="entry name" value="MetI-like"/>
</dbReference>
<feature type="transmembrane region" description="Helical" evidence="8">
    <location>
        <begin position="181"/>
        <end position="202"/>
    </location>
</feature>